<dbReference type="AlphaFoldDB" id="A0A9W9K1E4"/>
<dbReference type="GeneID" id="81359688"/>
<reference evidence="2" key="1">
    <citation type="submission" date="2022-11" db="EMBL/GenBank/DDBJ databases">
        <authorList>
            <person name="Petersen C."/>
        </authorList>
    </citation>
    <scope>NUCLEOTIDE SEQUENCE</scope>
    <source>
        <strain evidence="2">IBT 30761</strain>
    </source>
</reference>
<name>A0A9W9K1E4_9EURO</name>
<dbReference type="Proteomes" id="UP001149074">
    <property type="component" value="Unassembled WGS sequence"/>
</dbReference>
<dbReference type="RefSeq" id="XP_056471515.1">
    <property type="nucleotide sequence ID" value="XM_056620709.1"/>
</dbReference>
<sequence length="108" mass="11774">MRANPDRPPASPWLISMQSEKGKAPTGSRVGTGPAPWTRSFRRRLLPSLSQDPAGLSRAAEYDVVREARSQRGQDGLGRILDGIDPLNGVTRRVDGKHQRAVHTVIAP</sequence>
<evidence type="ECO:0000313" key="3">
    <source>
        <dbReference type="Proteomes" id="UP001149074"/>
    </source>
</evidence>
<reference evidence="2" key="2">
    <citation type="journal article" date="2023" name="IMA Fungus">
        <title>Comparative genomic study of the Penicillium genus elucidates a diverse pangenome and 15 lateral gene transfer events.</title>
        <authorList>
            <person name="Petersen C."/>
            <person name="Sorensen T."/>
            <person name="Nielsen M.R."/>
            <person name="Sondergaard T.E."/>
            <person name="Sorensen J.L."/>
            <person name="Fitzpatrick D.A."/>
            <person name="Frisvad J.C."/>
            <person name="Nielsen K.L."/>
        </authorList>
    </citation>
    <scope>NUCLEOTIDE SEQUENCE</scope>
    <source>
        <strain evidence="2">IBT 30761</strain>
    </source>
</reference>
<organism evidence="2 3">
    <name type="scientific">Penicillium argentinense</name>
    <dbReference type="NCBI Taxonomy" id="1131581"/>
    <lineage>
        <taxon>Eukaryota</taxon>
        <taxon>Fungi</taxon>
        <taxon>Dikarya</taxon>
        <taxon>Ascomycota</taxon>
        <taxon>Pezizomycotina</taxon>
        <taxon>Eurotiomycetes</taxon>
        <taxon>Eurotiomycetidae</taxon>
        <taxon>Eurotiales</taxon>
        <taxon>Aspergillaceae</taxon>
        <taxon>Penicillium</taxon>
    </lineage>
</organism>
<keyword evidence="3" id="KW-1185">Reference proteome</keyword>
<protein>
    <submittedName>
        <fullName evidence="2">Uncharacterized protein</fullName>
    </submittedName>
</protein>
<accession>A0A9W9K1E4</accession>
<evidence type="ECO:0000256" key="1">
    <source>
        <dbReference type="SAM" id="MobiDB-lite"/>
    </source>
</evidence>
<dbReference type="EMBL" id="JAPQKI010000009">
    <property type="protein sequence ID" value="KAJ5089533.1"/>
    <property type="molecule type" value="Genomic_DNA"/>
</dbReference>
<feature type="compositionally biased region" description="Pro residues" evidence="1">
    <location>
        <begin position="1"/>
        <end position="11"/>
    </location>
</feature>
<proteinExistence type="predicted"/>
<evidence type="ECO:0000313" key="2">
    <source>
        <dbReference type="EMBL" id="KAJ5089533.1"/>
    </source>
</evidence>
<gene>
    <name evidence="2" type="ORF">N7532_008217</name>
</gene>
<feature type="region of interest" description="Disordered" evidence="1">
    <location>
        <begin position="1"/>
        <end position="38"/>
    </location>
</feature>
<comment type="caution">
    <text evidence="2">The sequence shown here is derived from an EMBL/GenBank/DDBJ whole genome shotgun (WGS) entry which is preliminary data.</text>
</comment>